<keyword evidence="5 8" id="KW-1133">Transmembrane helix</keyword>
<dbReference type="Pfam" id="PF00990">
    <property type="entry name" value="GGDEF"/>
    <property type="match status" value="1"/>
</dbReference>
<dbReference type="EMBL" id="JACHIP010000005">
    <property type="protein sequence ID" value="MBB5059206.1"/>
    <property type="molecule type" value="Genomic_DNA"/>
</dbReference>
<evidence type="ECO:0000259" key="9">
    <source>
        <dbReference type="PROSITE" id="PS50887"/>
    </source>
</evidence>
<dbReference type="PANTHER" id="PTHR45138">
    <property type="entry name" value="REGULATORY COMPONENTS OF SENSORY TRANSDUCTION SYSTEM"/>
    <property type="match status" value="1"/>
</dbReference>
<comment type="subcellular location">
    <subcellularLocation>
        <location evidence="1">Cell membrane</location>
        <topology evidence="1">Multi-pass membrane protein</topology>
    </subcellularLocation>
</comment>
<evidence type="ECO:0000256" key="6">
    <source>
        <dbReference type="ARBA" id="ARBA00023136"/>
    </source>
</evidence>
<dbReference type="AlphaFoldDB" id="A0A7W8E536"/>
<dbReference type="Pfam" id="PF05231">
    <property type="entry name" value="MASE1"/>
    <property type="match status" value="1"/>
</dbReference>
<dbReference type="InterPro" id="IPR050469">
    <property type="entry name" value="Diguanylate_Cyclase"/>
</dbReference>
<dbReference type="GO" id="GO:0043709">
    <property type="term" value="P:cell adhesion involved in single-species biofilm formation"/>
    <property type="evidence" value="ECO:0007669"/>
    <property type="project" value="TreeGrafter"/>
</dbReference>
<dbReference type="GO" id="GO:0052621">
    <property type="term" value="F:diguanylate cyclase activity"/>
    <property type="evidence" value="ECO:0007669"/>
    <property type="project" value="UniProtKB-EC"/>
</dbReference>
<feature type="transmembrane region" description="Helical" evidence="8">
    <location>
        <begin position="134"/>
        <end position="158"/>
    </location>
</feature>
<dbReference type="CDD" id="cd01949">
    <property type="entry name" value="GGDEF"/>
    <property type="match status" value="1"/>
</dbReference>
<dbReference type="InterPro" id="IPR000160">
    <property type="entry name" value="GGDEF_dom"/>
</dbReference>
<name>A0A7W8E536_9BACT</name>
<feature type="transmembrane region" description="Helical" evidence="8">
    <location>
        <begin position="26"/>
        <end position="44"/>
    </location>
</feature>
<keyword evidence="6 8" id="KW-0472">Membrane</keyword>
<comment type="catalytic activity">
    <reaction evidence="7">
        <text>2 GTP = 3',3'-c-di-GMP + 2 diphosphate</text>
        <dbReference type="Rhea" id="RHEA:24898"/>
        <dbReference type="ChEBI" id="CHEBI:33019"/>
        <dbReference type="ChEBI" id="CHEBI:37565"/>
        <dbReference type="ChEBI" id="CHEBI:58805"/>
        <dbReference type="EC" id="2.7.7.65"/>
    </reaction>
</comment>
<keyword evidence="11" id="KW-1185">Reference proteome</keyword>
<dbReference type="InterPro" id="IPR007895">
    <property type="entry name" value="MASE1"/>
</dbReference>
<evidence type="ECO:0000256" key="4">
    <source>
        <dbReference type="ARBA" id="ARBA00022692"/>
    </source>
</evidence>
<sequence length="499" mass="55096">MGATTIRSRVRGTARRVIEYFDRKKWLQAFATTCVSAVCFTILMKLSLVLLFGNGIAVCWPMVGLVTAVLLKLPRRRWPWVVLGIVFGHIFAERAYLFDEMVVDTVCDVAEVMVTAYALPPFTNLSGWMRERDLLLRFIAFPVLLGPMVTSIPVGIVFSRELHVSFWTEAKNWFSADSLGIVLWLPLALVLLSPETYAIFRWRALPKTLAVAGLAAGVGAVVFGHRPLPVSFMVLPVLLLVAVRLGFSASVLAVNLLAILGAIATLHGRGPFAFVQGEYRIIVLQVYLAMCMLSCFPVSMMMMERDALERDLREACDGMEELATRDGLTGLANRRRFDATLAVEWKRAIRERRPVGLLMIDVDCFKMFNDSYGHPAGDQCLRRIAAALAGEGYRATDLVGRYGGEEFFVLMPGTDQTGALMVGERMRAAVEAMGLKHERNPHRVVTISVGCHSTVPQRFGRSEALVEGADAALYMAKKDGRNRVEAHEPAAGGRRALGA</sequence>
<dbReference type="GO" id="GO:1902201">
    <property type="term" value="P:negative regulation of bacterial-type flagellum-dependent cell motility"/>
    <property type="evidence" value="ECO:0007669"/>
    <property type="project" value="TreeGrafter"/>
</dbReference>
<keyword evidence="3" id="KW-1003">Cell membrane</keyword>
<feature type="transmembrane region" description="Helical" evidence="8">
    <location>
        <begin position="281"/>
        <end position="303"/>
    </location>
</feature>
<dbReference type="NCBIfam" id="TIGR00254">
    <property type="entry name" value="GGDEF"/>
    <property type="match status" value="1"/>
</dbReference>
<dbReference type="Gene3D" id="3.30.70.270">
    <property type="match status" value="1"/>
</dbReference>
<evidence type="ECO:0000256" key="5">
    <source>
        <dbReference type="ARBA" id="ARBA00022989"/>
    </source>
</evidence>
<dbReference type="SUPFAM" id="SSF55073">
    <property type="entry name" value="Nucleotide cyclase"/>
    <property type="match status" value="1"/>
</dbReference>
<feature type="transmembrane region" description="Helical" evidence="8">
    <location>
        <begin position="78"/>
        <end position="96"/>
    </location>
</feature>
<gene>
    <name evidence="10" type="ORF">HDF16_003929</name>
</gene>
<accession>A0A7W8E536</accession>
<evidence type="ECO:0000256" key="3">
    <source>
        <dbReference type="ARBA" id="ARBA00022475"/>
    </source>
</evidence>
<feature type="domain" description="GGDEF" evidence="9">
    <location>
        <begin position="353"/>
        <end position="489"/>
    </location>
</feature>
<evidence type="ECO:0000256" key="7">
    <source>
        <dbReference type="ARBA" id="ARBA00034247"/>
    </source>
</evidence>
<keyword evidence="4 8" id="KW-0812">Transmembrane</keyword>
<protein>
    <recommendedName>
        <fullName evidence="2">diguanylate cyclase</fullName>
        <ecNumber evidence="2">2.7.7.65</ecNumber>
    </recommendedName>
</protein>
<evidence type="ECO:0000256" key="2">
    <source>
        <dbReference type="ARBA" id="ARBA00012528"/>
    </source>
</evidence>
<dbReference type="InterPro" id="IPR029787">
    <property type="entry name" value="Nucleotide_cyclase"/>
</dbReference>
<dbReference type="EC" id="2.7.7.65" evidence="2"/>
<dbReference type="InterPro" id="IPR043128">
    <property type="entry name" value="Rev_trsase/Diguanyl_cyclase"/>
</dbReference>
<reference evidence="10 11" key="1">
    <citation type="submission" date="2020-08" db="EMBL/GenBank/DDBJ databases">
        <title>Genomic Encyclopedia of Type Strains, Phase IV (KMG-V): Genome sequencing to study the core and pangenomes of soil and plant-associated prokaryotes.</title>
        <authorList>
            <person name="Whitman W."/>
        </authorList>
    </citation>
    <scope>NUCLEOTIDE SEQUENCE [LARGE SCALE GENOMIC DNA]</scope>
    <source>
        <strain evidence="10 11">M8UP14</strain>
    </source>
</reference>
<evidence type="ECO:0000256" key="1">
    <source>
        <dbReference type="ARBA" id="ARBA00004651"/>
    </source>
</evidence>
<dbReference type="RefSeq" id="WP_184220249.1">
    <property type="nucleotide sequence ID" value="NZ_JACHIP010000005.1"/>
</dbReference>
<feature type="transmembrane region" description="Helical" evidence="8">
    <location>
        <begin position="50"/>
        <end position="71"/>
    </location>
</feature>
<evidence type="ECO:0000313" key="10">
    <source>
        <dbReference type="EMBL" id="MBB5059206.1"/>
    </source>
</evidence>
<dbReference type="Proteomes" id="UP000540989">
    <property type="component" value="Unassembled WGS sequence"/>
</dbReference>
<dbReference type="PANTHER" id="PTHR45138:SF9">
    <property type="entry name" value="DIGUANYLATE CYCLASE DGCM-RELATED"/>
    <property type="match status" value="1"/>
</dbReference>
<comment type="caution">
    <text evidence="10">The sequence shown here is derived from an EMBL/GenBank/DDBJ whole genome shotgun (WGS) entry which is preliminary data.</text>
</comment>
<dbReference type="SMART" id="SM00267">
    <property type="entry name" value="GGDEF"/>
    <property type="match status" value="1"/>
</dbReference>
<dbReference type="FunFam" id="3.30.70.270:FF:000001">
    <property type="entry name" value="Diguanylate cyclase domain protein"/>
    <property type="match status" value="1"/>
</dbReference>
<feature type="transmembrane region" description="Helical" evidence="8">
    <location>
        <begin position="173"/>
        <end position="192"/>
    </location>
</feature>
<dbReference type="GO" id="GO:0005886">
    <property type="term" value="C:plasma membrane"/>
    <property type="evidence" value="ECO:0007669"/>
    <property type="project" value="UniProtKB-SubCell"/>
</dbReference>
<dbReference type="PROSITE" id="PS50887">
    <property type="entry name" value="GGDEF"/>
    <property type="match status" value="1"/>
</dbReference>
<proteinExistence type="predicted"/>
<organism evidence="10 11">
    <name type="scientific">Granulicella aggregans</name>
    <dbReference type="NCBI Taxonomy" id="474949"/>
    <lineage>
        <taxon>Bacteria</taxon>
        <taxon>Pseudomonadati</taxon>
        <taxon>Acidobacteriota</taxon>
        <taxon>Terriglobia</taxon>
        <taxon>Terriglobales</taxon>
        <taxon>Acidobacteriaceae</taxon>
        <taxon>Granulicella</taxon>
    </lineage>
</organism>
<feature type="transmembrane region" description="Helical" evidence="8">
    <location>
        <begin position="204"/>
        <end position="224"/>
    </location>
</feature>
<evidence type="ECO:0000256" key="8">
    <source>
        <dbReference type="SAM" id="Phobius"/>
    </source>
</evidence>
<evidence type="ECO:0000313" key="11">
    <source>
        <dbReference type="Proteomes" id="UP000540989"/>
    </source>
</evidence>